<dbReference type="RefSeq" id="WP_200371167.1">
    <property type="nucleotide sequence ID" value="NZ_JAVMBO010000010.1"/>
</dbReference>
<feature type="chain" id="PRO_5045450248" evidence="1">
    <location>
        <begin position="23"/>
        <end position="272"/>
    </location>
</feature>
<dbReference type="Proteomes" id="UP001267407">
    <property type="component" value="Unassembled WGS sequence"/>
</dbReference>
<sequence>MKGLKPTLLALCIAGVTPAAMADIQRLDDSMMGNITGQAGVSIELETKIDIGRFLYFDEGALAIENISIGGAERTDFFGFGGIAGPTGTDRLDNIRIDIDVLADGDAAINIVPTNFAAVDFRITTGAWYLAATDGSNNSTDLIGNFFAEGLMGRGSIHIDTATDVMRFRTAFAIETMEFDVPFLAIGVRGMQITGADYDRSFPSPLDLFAEVDLYIYEGARFSNGWSSLAIEMPSFRADIGINELIVGQQSIGSIFVDDLAITNTSMRIYGH</sequence>
<keyword evidence="4" id="KW-1185">Reference proteome</keyword>
<protein>
    <submittedName>
        <fullName evidence="3">DUF6160 family protein</fullName>
    </submittedName>
</protein>
<feature type="signal peptide" evidence="1">
    <location>
        <begin position="1"/>
        <end position="22"/>
    </location>
</feature>
<dbReference type="EMBL" id="JAVMBO010000010">
    <property type="protein sequence ID" value="MDS1310077.1"/>
    <property type="molecule type" value="Genomic_DNA"/>
</dbReference>
<feature type="domain" description="DUF6160" evidence="2">
    <location>
        <begin position="1"/>
        <end position="102"/>
    </location>
</feature>
<gene>
    <name evidence="3" type="ORF">RKA07_08155</name>
</gene>
<reference evidence="3" key="1">
    <citation type="submission" date="2023-09" db="EMBL/GenBank/DDBJ databases">
        <title>Marinobacter sediminicola sp. nov. and Marinobacter maritimum sp. nov., isolated from marine sediment.</title>
        <authorList>
            <person name="An J."/>
        </authorList>
    </citation>
    <scope>NUCLEOTIDE SEQUENCE</scope>
    <source>
        <strain evidence="3">F60267</strain>
    </source>
</reference>
<keyword evidence="1" id="KW-0732">Signal</keyword>
<name>A0ABU2HG93_9GAMM</name>
<accession>A0ABU2HG93</accession>
<evidence type="ECO:0000256" key="1">
    <source>
        <dbReference type="SAM" id="SignalP"/>
    </source>
</evidence>
<evidence type="ECO:0000313" key="4">
    <source>
        <dbReference type="Proteomes" id="UP001267407"/>
    </source>
</evidence>
<organism evidence="3 4">
    <name type="scientific">Marinobacter xiaoshiensis</name>
    <dbReference type="NCBI Taxonomy" id="3073652"/>
    <lineage>
        <taxon>Bacteria</taxon>
        <taxon>Pseudomonadati</taxon>
        <taxon>Pseudomonadota</taxon>
        <taxon>Gammaproteobacteria</taxon>
        <taxon>Pseudomonadales</taxon>
        <taxon>Marinobacteraceae</taxon>
        <taxon>Marinobacter</taxon>
    </lineage>
</organism>
<evidence type="ECO:0000259" key="2">
    <source>
        <dbReference type="Pfam" id="PF19657"/>
    </source>
</evidence>
<dbReference type="Pfam" id="PF19657">
    <property type="entry name" value="DUF6160"/>
    <property type="match status" value="1"/>
</dbReference>
<comment type="caution">
    <text evidence="3">The sequence shown here is derived from an EMBL/GenBank/DDBJ whole genome shotgun (WGS) entry which is preliminary data.</text>
</comment>
<dbReference type="InterPro" id="IPR046158">
    <property type="entry name" value="DUF6160"/>
</dbReference>
<evidence type="ECO:0000313" key="3">
    <source>
        <dbReference type="EMBL" id="MDS1310077.1"/>
    </source>
</evidence>
<proteinExistence type="predicted"/>